<name>A0A975CGD7_9BURK</name>
<gene>
    <name evidence="2" type="ORF">J1M35_10835</name>
</gene>
<dbReference type="KEGG" id="otd:J1M35_10835"/>
<evidence type="ECO:0000313" key="3">
    <source>
        <dbReference type="Proteomes" id="UP000663903"/>
    </source>
</evidence>
<dbReference type="Pfam" id="PF07362">
    <property type="entry name" value="CcdA"/>
    <property type="match status" value="1"/>
</dbReference>
<sequence length="89" mass="9853">MTHEGFDRSDATARARASKRAANLSINSELLQQARALDINLSATLEQALQQAVRTRQAELWRRQNLHAIAAYNDAVEAQGVFSDGVRAF</sequence>
<keyword evidence="3" id="KW-1185">Reference proteome</keyword>
<accession>A0A975CGD7</accession>
<dbReference type="AlphaFoldDB" id="A0A975CGD7"/>
<dbReference type="InterPro" id="IPR009956">
    <property type="entry name" value="Post-segregation_anti-tox_CcdA"/>
</dbReference>
<keyword evidence="1" id="KW-1277">Toxin-antitoxin system</keyword>
<protein>
    <submittedName>
        <fullName evidence="2">Type II toxin-antitoxin system CcdA family antitoxin</fullName>
    </submittedName>
</protein>
<proteinExistence type="predicted"/>
<dbReference type="RefSeq" id="WP_208007075.1">
    <property type="nucleotide sequence ID" value="NZ_CP071796.1"/>
</dbReference>
<evidence type="ECO:0000313" key="2">
    <source>
        <dbReference type="EMBL" id="QTD43664.1"/>
    </source>
</evidence>
<dbReference type="Proteomes" id="UP000663903">
    <property type="component" value="Chromosome"/>
</dbReference>
<organism evidence="2 3">
    <name type="scientific">Ottowia testudinis</name>
    <dbReference type="NCBI Taxonomy" id="2816950"/>
    <lineage>
        <taxon>Bacteria</taxon>
        <taxon>Pseudomonadati</taxon>
        <taxon>Pseudomonadota</taxon>
        <taxon>Betaproteobacteria</taxon>
        <taxon>Burkholderiales</taxon>
        <taxon>Comamonadaceae</taxon>
        <taxon>Ottowia</taxon>
    </lineage>
</organism>
<reference evidence="2" key="1">
    <citation type="submission" date="2021-03" db="EMBL/GenBank/DDBJ databases">
        <title>Ottowia sp. 27C isolated from the cloaca of a Giant Asian pond turtle (Heosemys grandis).</title>
        <authorList>
            <person name="Spergser J."/>
            <person name="Busse H.-J."/>
        </authorList>
    </citation>
    <scope>NUCLEOTIDE SEQUENCE</scope>
    <source>
        <strain evidence="2">27C</strain>
    </source>
</reference>
<dbReference type="EMBL" id="CP071796">
    <property type="protein sequence ID" value="QTD43664.1"/>
    <property type="molecule type" value="Genomic_DNA"/>
</dbReference>
<evidence type="ECO:0000256" key="1">
    <source>
        <dbReference type="ARBA" id="ARBA00022649"/>
    </source>
</evidence>